<dbReference type="Pfam" id="PF00027">
    <property type="entry name" value="cNMP_binding"/>
    <property type="match status" value="1"/>
</dbReference>
<dbReference type="InterPro" id="IPR018490">
    <property type="entry name" value="cNMP-bd_dom_sf"/>
</dbReference>
<reference evidence="3" key="1">
    <citation type="submission" date="2016-10" db="EMBL/GenBank/DDBJ databases">
        <authorList>
            <person name="Varghese N."/>
            <person name="Submissions S."/>
        </authorList>
    </citation>
    <scope>NUCLEOTIDE SEQUENCE [LARGE SCALE GENOMIC DNA]</scope>
    <source>
        <strain evidence="3">IBRC-M 10761</strain>
    </source>
</reference>
<dbReference type="SUPFAM" id="SSF51206">
    <property type="entry name" value="cAMP-binding domain-like"/>
    <property type="match status" value="1"/>
</dbReference>
<dbReference type="GO" id="GO:0016301">
    <property type="term" value="F:kinase activity"/>
    <property type="evidence" value="ECO:0007669"/>
    <property type="project" value="UniProtKB-KW"/>
</dbReference>
<feature type="domain" description="Cyclic nucleotide-binding" evidence="1">
    <location>
        <begin position="11"/>
        <end position="97"/>
    </location>
</feature>
<gene>
    <name evidence="2" type="ORF">SAMN05192553_10528</name>
</gene>
<dbReference type="InterPro" id="IPR014710">
    <property type="entry name" value="RmlC-like_jellyroll"/>
</dbReference>
<keyword evidence="2" id="KW-0418">Kinase</keyword>
<keyword evidence="3" id="KW-1185">Reference proteome</keyword>
<dbReference type="AlphaFoldDB" id="A0A1H6ZQP1"/>
<dbReference type="InterPro" id="IPR000595">
    <property type="entry name" value="cNMP-bd_dom"/>
</dbReference>
<dbReference type="STRING" id="1416801.SAMN05192553_10528"/>
<evidence type="ECO:0000313" key="3">
    <source>
        <dbReference type="Proteomes" id="UP000199403"/>
    </source>
</evidence>
<dbReference type="CDD" id="cd00038">
    <property type="entry name" value="CAP_ED"/>
    <property type="match status" value="1"/>
</dbReference>
<dbReference type="EMBL" id="FNZH01000005">
    <property type="protein sequence ID" value="SEJ55006.1"/>
    <property type="molecule type" value="Genomic_DNA"/>
</dbReference>
<dbReference type="Gene3D" id="2.60.120.10">
    <property type="entry name" value="Jelly Rolls"/>
    <property type="match status" value="1"/>
</dbReference>
<evidence type="ECO:0000259" key="1">
    <source>
        <dbReference type="Pfam" id="PF00027"/>
    </source>
</evidence>
<organism evidence="2 3">
    <name type="scientific">Cyclobacterium xiamenense</name>
    <dbReference type="NCBI Taxonomy" id="1297121"/>
    <lineage>
        <taxon>Bacteria</taxon>
        <taxon>Pseudomonadati</taxon>
        <taxon>Bacteroidota</taxon>
        <taxon>Cytophagia</taxon>
        <taxon>Cytophagales</taxon>
        <taxon>Cyclobacteriaceae</taxon>
        <taxon>Cyclobacterium</taxon>
    </lineage>
</organism>
<evidence type="ECO:0000313" key="2">
    <source>
        <dbReference type="EMBL" id="SEJ55006.1"/>
    </source>
</evidence>
<protein>
    <submittedName>
        <fullName evidence="2">cAMP-binding domain of CRP or a regulatory subunit of cAMP-dependent protein kinases</fullName>
    </submittedName>
</protein>
<accession>A0A1H6ZQP1</accession>
<dbReference type="Proteomes" id="UP000199403">
    <property type="component" value="Unassembled WGS sequence"/>
</dbReference>
<sequence>MDTFAGILTSVSYRRGAIIHASNTTCNSLFIVKSGILRSYYFKDGKDITAHFAMRYGMVGAVDSLLRQTKSRYSIQALENSEVLRMDYGEMESFLAKKPSLERLARKVSQELYLDLVERLEGMLFLSAKERYDHLLNRYPQITQYVSLGHIASYLGITQETLSRIRNST</sequence>
<keyword evidence="2" id="KW-0808">Transferase</keyword>
<proteinExistence type="predicted"/>
<name>A0A1H6ZQP1_9BACT</name>